<dbReference type="Pfam" id="PF13581">
    <property type="entry name" value="HATPase_c_2"/>
    <property type="match status" value="1"/>
</dbReference>
<gene>
    <name evidence="2" type="ORF">B0A89_06520</name>
</gene>
<dbReference type="Gene3D" id="3.30.565.10">
    <property type="entry name" value="Histidine kinase-like ATPase, C-terminal domain"/>
    <property type="match status" value="1"/>
</dbReference>
<sequence>MNAEALPAAQKPAGPPGAPAIFHQAMDATLVNVRKALAALRLRLGGSADPDALDRLELVLAEVMNNIALYGSGGQPAAGALAVEGMPGERGWPFEGVPDPAPGQAPADARPVTIHLTVTRHASGLACAVVDNGTPLPPDCLALPASTAPEISALRAGGFGWSIIHDLTQSLFYTREDSRNVLCFDIPLGTGRGLKRHAVVA</sequence>
<protein>
    <recommendedName>
        <fullName evidence="1">Histidine kinase/HSP90-like ATPase domain-containing protein</fullName>
    </recommendedName>
</protein>
<keyword evidence="3" id="KW-1185">Reference proteome</keyword>
<reference evidence="2 3" key="1">
    <citation type="submission" date="2017-03" db="EMBL/GenBank/DDBJ databases">
        <title>Genome sequence of Paracoccus contaminans isolated from a water microcosm.</title>
        <authorList>
            <person name="Aurass P."/>
            <person name="Karste S."/>
            <person name="Trost E."/>
            <person name="Glaeser S.P."/>
            <person name="Kaempfer P."/>
            <person name="Flieger A."/>
        </authorList>
    </citation>
    <scope>NUCLEOTIDE SEQUENCE [LARGE SCALE GENOMIC DNA]</scope>
    <source>
        <strain evidence="3">RKI 16-01929T\LMG 29738T\CCM 8701T\CIP 111112T</strain>
    </source>
</reference>
<dbReference type="Proteomes" id="UP000193017">
    <property type="component" value="Chromosome"/>
</dbReference>
<evidence type="ECO:0000259" key="1">
    <source>
        <dbReference type="Pfam" id="PF13581"/>
    </source>
</evidence>
<organism evidence="2 3">
    <name type="scientific">Paracoccus contaminans</name>
    <dbReference type="NCBI Taxonomy" id="1945662"/>
    <lineage>
        <taxon>Bacteria</taxon>
        <taxon>Pseudomonadati</taxon>
        <taxon>Pseudomonadota</taxon>
        <taxon>Alphaproteobacteria</taxon>
        <taxon>Rhodobacterales</taxon>
        <taxon>Paracoccaceae</taxon>
        <taxon>Paracoccus</taxon>
    </lineage>
</organism>
<dbReference type="OrthoDB" id="9792240at2"/>
<dbReference type="RefSeq" id="WP_085377450.1">
    <property type="nucleotide sequence ID" value="NZ_CP020612.1"/>
</dbReference>
<accession>A0A1W6CWT2</accession>
<dbReference type="InterPro" id="IPR036890">
    <property type="entry name" value="HATPase_C_sf"/>
</dbReference>
<proteinExistence type="predicted"/>
<evidence type="ECO:0000313" key="2">
    <source>
        <dbReference type="EMBL" id="ARJ69332.1"/>
    </source>
</evidence>
<dbReference type="AlphaFoldDB" id="A0A1W6CWT2"/>
<evidence type="ECO:0000313" key="3">
    <source>
        <dbReference type="Proteomes" id="UP000193017"/>
    </source>
</evidence>
<dbReference type="KEGG" id="pcon:B0A89_06520"/>
<dbReference type="EMBL" id="CP020612">
    <property type="protein sequence ID" value="ARJ69332.1"/>
    <property type="molecule type" value="Genomic_DNA"/>
</dbReference>
<name>A0A1W6CWT2_9RHOB</name>
<dbReference type="STRING" id="1945662.B0A89_06520"/>
<dbReference type="InterPro" id="IPR003594">
    <property type="entry name" value="HATPase_dom"/>
</dbReference>
<feature type="domain" description="Histidine kinase/HSP90-like ATPase" evidence="1">
    <location>
        <begin position="28"/>
        <end position="184"/>
    </location>
</feature>